<name>A0AAX4PDC9_9CHLO</name>
<feature type="domain" description="Peptidase C1A papain C-terminal" evidence="3">
    <location>
        <begin position="75"/>
        <end position="338"/>
    </location>
</feature>
<organism evidence="4 5">
    <name type="scientific">Chloropicon roscoffensis</name>
    <dbReference type="NCBI Taxonomy" id="1461544"/>
    <lineage>
        <taxon>Eukaryota</taxon>
        <taxon>Viridiplantae</taxon>
        <taxon>Chlorophyta</taxon>
        <taxon>Chloropicophyceae</taxon>
        <taxon>Chloropicales</taxon>
        <taxon>Chloropicaceae</taxon>
        <taxon>Chloropicon</taxon>
    </lineage>
</organism>
<keyword evidence="2" id="KW-0732">Signal</keyword>
<dbReference type="Gene3D" id="3.90.70.10">
    <property type="entry name" value="Cysteine proteinases"/>
    <property type="match status" value="1"/>
</dbReference>
<dbReference type="PANTHER" id="PTHR12411">
    <property type="entry name" value="CYSTEINE PROTEASE FAMILY C1-RELATED"/>
    <property type="match status" value="1"/>
</dbReference>
<dbReference type="SUPFAM" id="SSF54001">
    <property type="entry name" value="Cysteine proteinases"/>
    <property type="match status" value="1"/>
</dbReference>
<dbReference type="EMBL" id="CP151508">
    <property type="protein sequence ID" value="WZN63724.1"/>
    <property type="molecule type" value="Genomic_DNA"/>
</dbReference>
<feature type="chain" id="PRO_5043466757" evidence="2">
    <location>
        <begin position="38"/>
        <end position="342"/>
    </location>
</feature>
<dbReference type="InterPro" id="IPR000668">
    <property type="entry name" value="Peptidase_C1A_C"/>
</dbReference>
<evidence type="ECO:0000256" key="1">
    <source>
        <dbReference type="ARBA" id="ARBA00008455"/>
    </source>
</evidence>
<evidence type="ECO:0000313" key="4">
    <source>
        <dbReference type="EMBL" id="WZN63724.1"/>
    </source>
</evidence>
<dbReference type="GO" id="GO:0006508">
    <property type="term" value="P:proteolysis"/>
    <property type="evidence" value="ECO:0007669"/>
    <property type="project" value="UniProtKB-KW"/>
</dbReference>
<dbReference type="InterPro" id="IPR038765">
    <property type="entry name" value="Papain-like_cys_pep_sf"/>
</dbReference>
<evidence type="ECO:0000256" key="2">
    <source>
        <dbReference type="SAM" id="SignalP"/>
    </source>
</evidence>
<dbReference type="InterPro" id="IPR013128">
    <property type="entry name" value="Peptidase_C1A"/>
</dbReference>
<reference evidence="4 5" key="1">
    <citation type="submission" date="2024-03" db="EMBL/GenBank/DDBJ databases">
        <title>Complete genome sequence of the green alga Chloropicon roscoffensis RCC1871.</title>
        <authorList>
            <person name="Lemieux C."/>
            <person name="Pombert J.-F."/>
            <person name="Otis C."/>
            <person name="Turmel M."/>
        </authorList>
    </citation>
    <scope>NUCLEOTIDE SEQUENCE [LARGE SCALE GENOMIC DNA]</scope>
    <source>
        <strain evidence="4 5">RCC1871</strain>
    </source>
</reference>
<evidence type="ECO:0000259" key="3">
    <source>
        <dbReference type="SMART" id="SM00645"/>
    </source>
</evidence>
<proteinExistence type="inferred from homology"/>
<keyword evidence="4" id="KW-0645">Protease</keyword>
<keyword evidence="4" id="KW-0378">Hydrolase</keyword>
<dbReference type="GO" id="GO:0008234">
    <property type="term" value="F:cysteine-type peptidase activity"/>
    <property type="evidence" value="ECO:0007669"/>
    <property type="project" value="InterPro"/>
</dbReference>
<keyword evidence="5" id="KW-1185">Reference proteome</keyword>
<evidence type="ECO:0000313" key="5">
    <source>
        <dbReference type="Proteomes" id="UP001472866"/>
    </source>
</evidence>
<dbReference type="Pfam" id="PF00112">
    <property type="entry name" value="Peptidase_C1"/>
    <property type="match status" value="1"/>
</dbReference>
<gene>
    <name evidence="4" type="ORF">HKI87_08g52750</name>
</gene>
<feature type="signal peptide" evidence="2">
    <location>
        <begin position="1"/>
        <end position="37"/>
    </location>
</feature>
<sequence length="342" mass="37366">MITRCRGSSAIASWRMFLWPCMCLLAFAFLCATSVQGGPPGRGTKPVTWHPEDYDAGLQVVRDPLPHETVLRANVPDSFDWGNVKGLSFLTRVGNQMLPRGCGSCWAFSTAGSVSDRIKIGTYAATGRLPTDVNLAVQALLDCGAANSTIGGCHGGSAQNAFSFMHDHGIPDETCAPYVAAAPGWWSEEDCWDTLCRVCDRHGNCRVTNDGKMHRVGDFGLILPSGSGDDDDMVFRMQAEIMQRGPIVCGMYAHSSSFDDYLPANMGKYTDSVIVDSQKYDGITHDIELVGWGVSEGSQIPYWIGKNSYGTRWGLEGFFRIQRGANTLNIEEVCHWAVPLMD</sequence>
<protein>
    <submittedName>
        <fullName evidence="4">Papain cysteine protease</fullName>
    </submittedName>
</protein>
<dbReference type="PRINTS" id="PR00705">
    <property type="entry name" value="PAPAIN"/>
</dbReference>
<dbReference type="SMART" id="SM00645">
    <property type="entry name" value="Pept_C1"/>
    <property type="match status" value="1"/>
</dbReference>
<dbReference type="Proteomes" id="UP001472866">
    <property type="component" value="Chromosome 08"/>
</dbReference>
<dbReference type="AlphaFoldDB" id="A0AAX4PDC9"/>
<accession>A0AAX4PDC9</accession>
<comment type="similarity">
    <text evidence="1">Belongs to the peptidase C1 family.</text>
</comment>